<organism evidence="2 3">
    <name type="scientific">Prorocentrum cordatum</name>
    <dbReference type="NCBI Taxonomy" id="2364126"/>
    <lineage>
        <taxon>Eukaryota</taxon>
        <taxon>Sar</taxon>
        <taxon>Alveolata</taxon>
        <taxon>Dinophyceae</taxon>
        <taxon>Prorocentrales</taxon>
        <taxon>Prorocentraceae</taxon>
        <taxon>Prorocentrum</taxon>
    </lineage>
</organism>
<feature type="compositionally biased region" description="Low complexity" evidence="1">
    <location>
        <begin position="44"/>
        <end position="56"/>
    </location>
</feature>
<dbReference type="EMBL" id="CAUYUJ010002043">
    <property type="protein sequence ID" value="CAK0798901.1"/>
    <property type="molecule type" value="Genomic_DNA"/>
</dbReference>
<evidence type="ECO:0000256" key="1">
    <source>
        <dbReference type="SAM" id="MobiDB-lite"/>
    </source>
</evidence>
<feature type="compositionally biased region" description="Gly residues" evidence="1">
    <location>
        <begin position="21"/>
        <end position="38"/>
    </location>
</feature>
<comment type="caution">
    <text evidence="2">The sequence shown here is derived from an EMBL/GenBank/DDBJ whole genome shotgun (WGS) entry which is preliminary data.</text>
</comment>
<gene>
    <name evidence="2" type="ORF">PCOR1329_LOCUS7537</name>
</gene>
<evidence type="ECO:0000313" key="2">
    <source>
        <dbReference type="EMBL" id="CAK0798901.1"/>
    </source>
</evidence>
<name>A0ABN9PZX2_9DINO</name>
<feature type="region of interest" description="Disordered" evidence="1">
    <location>
        <begin position="1"/>
        <end position="156"/>
    </location>
</feature>
<dbReference type="Proteomes" id="UP001189429">
    <property type="component" value="Unassembled WGS sequence"/>
</dbReference>
<feature type="compositionally biased region" description="Low complexity" evidence="1">
    <location>
        <begin position="97"/>
        <end position="125"/>
    </location>
</feature>
<feature type="compositionally biased region" description="Basic residues" evidence="1">
    <location>
        <begin position="66"/>
        <end position="75"/>
    </location>
</feature>
<feature type="non-terminal residue" evidence="2">
    <location>
        <position position="1"/>
    </location>
</feature>
<protein>
    <submittedName>
        <fullName evidence="2">Uncharacterized protein</fullName>
    </submittedName>
</protein>
<keyword evidence="3" id="KW-1185">Reference proteome</keyword>
<feature type="compositionally biased region" description="Low complexity" evidence="1">
    <location>
        <begin position="1"/>
        <end position="20"/>
    </location>
</feature>
<sequence length="213" mass="21635">RAGVPPAGAAGARGRRWPVGGVRGGGRGGGGRGGGGDGARADLARAGWRQGAQHQGARGGGVQRHAGQHVPRHPARAPVPRGEAGPLPGPEVRRLAAEAGPAPAGGAQRRAPQPAPPAAQGQGRQAAREAEGPPLWGGASGRGRPEKERSRRRKGTHVATLALFCPIGASWEALVATAGFASKFWSKRTPGKVRGVAVSVPFGFPICSQNRSY</sequence>
<proteinExistence type="predicted"/>
<evidence type="ECO:0000313" key="3">
    <source>
        <dbReference type="Proteomes" id="UP001189429"/>
    </source>
</evidence>
<reference evidence="2" key="1">
    <citation type="submission" date="2023-10" db="EMBL/GenBank/DDBJ databases">
        <authorList>
            <person name="Chen Y."/>
            <person name="Shah S."/>
            <person name="Dougan E. K."/>
            <person name="Thang M."/>
            <person name="Chan C."/>
        </authorList>
    </citation>
    <scope>NUCLEOTIDE SEQUENCE [LARGE SCALE GENOMIC DNA]</scope>
</reference>
<accession>A0ABN9PZX2</accession>